<evidence type="ECO:0000259" key="2">
    <source>
        <dbReference type="Pfam" id="PF14638"/>
    </source>
</evidence>
<dbReference type="PANTHER" id="PTHR21634">
    <property type="entry name" value="RE13835P"/>
    <property type="match status" value="1"/>
</dbReference>
<sequence>MAHVSGGESINSTDSKEKLGTCGNCHYTELTPSQRIRIVLFRECRFKERQLLFDSLSTPNQSKNIKYTDRSESNDDNVGKIGPLIRRNSEEFSHLTDLIFGSTALKYHETYYKIHSISSPQRMIFTQVFIPQRRRSLKKCSGLSLSKSGLLELQNSFSSPKLPSTQSEISSYDSFSIFRRDSKPTPNSTSTTMDSGFSELSLASSSSSRFFENSSRRNSYEPSDTSLDFHNSSKDFCVGYSKLGLALIVAVGTDNDTYKDKYMQNITFIESILTRLRQYVEIALSTPSYFISVLIDISKDTALWLIDFANDIHSWTTKAEKNKCDKKCNCRNSSVEIFNKSWSILKFPMNIFFKKEINEEFVSFCKVINDFDVKETNFFLSTLLTSVLMHHTGWVATCFAAQSTKLKLNSSYHAVWMQLTNLQGSTGYLTKTTRTVVYGLKSENVIKRLLNFLRYFIRYFRVQRRYVERDNIDEENKLVDEICEREKNMRDNEQPIIRDNNSGMRKSKAFRMDLSKIVSSEEETKLDIETEDVKKSVLFILGEDEELMNLKKTPRKLSSEHKKISNNKSVENIDRCTEQSKTLKITKFPLPKVKFSEDYLDMMPFEFTFQDSSLDKFSPELMLQGTEMPEEKWKPILKTDLTNTNRETVDESVAILANTDKWKLQVWSSKREKFTCGHGDHLDSSPLVENMLEVILQMWKSNLSKQYCETFMEQRLLEICLKASTLAQFLLSTDFCSMDLIESTLNLNVLDVPLLMCVGSSIYPEVTRKYGISYQ</sequence>
<keyword evidence="4" id="KW-1185">Reference proteome</keyword>
<feature type="domain" description="Folliculin-interacting protein C-terminal" evidence="2">
    <location>
        <begin position="589"/>
        <end position="766"/>
    </location>
</feature>
<dbReference type="GO" id="GO:0005737">
    <property type="term" value="C:cytoplasm"/>
    <property type="evidence" value="ECO:0007669"/>
    <property type="project" value="TreeGrafter"/>
</dbReference>
<dbReference type="GO" id="GO:0042030">
    <property type="term" value="F:ATPase inhibitor activity"/>
    <property type="evidence" value="ECO:0007669"/>
    <property type="project" value="TreeGrafter"/>
</dbReference>
<evidence type="ECO:0008006" key="5">
    <source>
        <dbReference type="Google" id="ProtNLM"/>
    </source>
</evidence>
<dbReference type="EMBL" id="OU896716">
    <property type="protein sequence ID" value="CAG9814550.1"/>
    <property type="molecule type" value="Genomic_DNA"/>
</dbReference>
<dbReference type="OrthoDB" id="10051712at2759"/>
<protein>
    <recommendedName>
        <fullName evidence="5">Folliculin-interacting protein</fullName>
    </recommendedName>
</protein>
<dbReference type="Pfam" id="PF14637">
    <property type="entry name" value="FNIP_M"/>
    <property type="match status" value="1"/>
</dbReference>
<evidence type="ECO:0000259" key="1">
    <source>
        <dbReference type="Pfam" id="PF14637"/>
    </source>
</evidence>
<dbReference type="GO" id="GO:0051087">
    <property type="term" value="F:protein-folding chaperone binding"/>
    <property type="evidence" value="ECO:0007669"/>
    <property type="project" value="TreeGrafter"/>
</dbReference>
<dbReference type="Proteomes" id="UP001153737">
    <property type="component" value="Chromosome 10"/>
</dbReference>
<evidence type="ECO:0000313" key="3">
    <source>
        <dbReference type="EMBL" id="CAG9814550.1"/>
    </source>
</evidence>
<dbReference type="InterPro" id="IPR028086">
    <property type="entry name" value="FNIP_C_dom"/>
</dbReference>
<dbReference type="PANTHER" id="PTHR21634:SF9">
    <property type="entry name" value="RE13835P"/>
    <property type="match status" value="1"/>
</dbReference>
<reference evidence="3" key="1">
    <citation type="submission" date="2022-01" db="EMBL/GenBank/DDBJ databases">
        <authorList>
            <person name="King R."/>
        </authorList>
    </citation>
    <scope>NUCLEOTIDE SEQUENCE</scope>
</reference>
<evidence type="ECO:0000313" key="4">
    <source>
        <dbReference type="Proteomes" id="UP001153737"/>
    </source>
</evidence>
<dbReference type="Pfam" id="PF14638">
    <property type="entry name" value="FNIP_C"/>
    <property type="match status" value="1"/>
</dbReference>
<dbReference type="InterPro" id="IPR028085">
    <property type="entry name" value="FNIP_mid_dom"/>
</dbReference>
<reference evidence="3" key="2">
    <citation type="submission" date="2022-10" db="EMBL/GenBank/DDBJ databases">
        <authorList>
            <consortium name="ENA_rothamsted_submissions"/>
            <consortium name="culmorum"/>
            <person name="King R."/>
        </authorList>
    </citation>
    <scope>NUCLEOTIDE SEQUENCE</scope>
</reference>
<name>A0A9N9S9U8_PHACE</name>
<feature type="domain" description="Folliculin-interacting protein middle" evidence="1">
    <location>
        <begin position="240"/>
        <end position="462"/>
    </location>
</feature>
<gene>
    <name evidence="3" type="ORF">PHAECO_LOCUS1533</name>
</gene>
<dbReference type="AlphaFoldDB" id="A0A9N9S9U8"/>
<proteinExistence type="predicted"/>
<accession>A0A9N9S9U8</accession>
<organism evidence="3 4">
    <name type="scientific">Phaedon cochleariae</name>
    <name type="common">Mustard beetle</name>
    <dbReference type="NCBI Taxonomy" id="80249"/>
    <lineage>
        <taxon>Eukaryota</taxon>
        <taxon>Metazoa</taxon>
        <taxon>Ecdysozoa</taxon>
        <taxon>Arthropoda</taxon>
        <taxon>Hexapoda</taxon>
        <taxon>Insecta</taxon>
        <taxon>Pterygota</taxon>
        <taxon>Neoptera</taxon>
        <taxon>Endopterygota</taxon>
        <taxon>Coleoptera</taxon>
        <taxon>Polyphaga</taxon>
        <taxon>Cucujiformia</taxon>
        <taxon>Chrysomeloidea</taxon>
        <taxon>Chrysomelidae</taxon>
        <taxon>Chrysomelinae</taxon>
        <taxon>Chrysomelini</taxon>
        <taxon>Phaedon</taxon>
    </lineage>
</organism>